<reference evidence="2" key="1">
    <citation type="journal article" date="2014" name="Nat. Genet.">
        <title>Genome of the human hookworm Necator americanus.</title>
        <authorList>
            <person name="Tang Y.T."/>
            <person name="Gao X."/>
            <person name="Rosa B.A."/>
            <person name="Abubucker S."/>
            <person name="Hallsworth-Pepin K."/>
            <person name="Martin J."/>
            <person name="Tyagi R."/>
            <person name="Heizer E."/>
            <person name="Zhang X."/>
            <person name="Bhonagiri-Palsikar V."/>
            <person name="Minx P."/>
            <person name="Warren W.C."/>
            <person name="Wang Q."/>
            <person name="Zhan B."/>
            <person name="Hotez P.J."/>
            <person name="Sternberg P.W."/>
            <person name="Dougall A."/>
            <person name="Gaze S.T."/>
            <person name="Mulvenna J."/>
            <person name="Sotillo J."/>
            <person name="Ranganathan S."/>
            <person name="Rabelo E.M."/>
            <person name="Wilson R.K."/>
            <person name="Felgner P.L."/>
            <person name="Bethony J."/>
            <person name="Hawdon J.M."/>
            <person name="Gasser R.B."/>
            <person name="Loukas A."/>
            <person name="Mitreva M."/>
        </authorList>
    </citation>
    <scope>NUCLEOTIDE SEQUENCE [LARGE SCALE GENOMIC DNA]</scope>
</reference>
<protein>
    <recommendedName>
        <fullName evidence="3">SCP domain-containing protein</fullName>
    </recommendedName>
</protein>
<name>W2STQ3_NECAM</name>
<evidence type="ECO:0000313" key="1">
    <source>
        <dbReference type="EMBL" id="ETN73010.1"/>
    </source>
</evidence>
<gene>
    <name evidence="1" type="ORF">NECAME_18556</name>
</gene>
<keyword evidence="2" id="KW-1185">Reference proteome</keyword>
<dbReference type="AlphaFoldDB" id="W2STQ3"/>
<evidence type="ECO:0000313" key="2">
    <source>
        <dbReference type="Proteomes" id="UP000053676"/>
    </source>
</evidence>
<dbReference type="InterPro" id="IPR035940">
    <property type="entry name" value="CAP_sf"/>
</dbReference>
<dbReference type="OrthoDB" id="5823039at2759"/>
<accession>W2STQ3</accession>
<proteinExistence type="predicted"/>
<dbReference type="Gene3D" id="3.40.33.10">
    <property type="entry name" value="CAP"/>
    <property type="match status" value="1"/>
</dbReference>
<sequence length="60" mass="6188">MMEPPACPKLGKLYIMCMYDKSPAIDDVIYEAGNEACAKCASTGTTPVCSPIGGLCVAAS</sequence>
<dbReference type="Proteomes" id="UP000053676">
    <property type="component" value="Unassembled WGS sequence"/>
</dbReference>
<organism evidence="1 2">
    <name type="scientific">Necator americanus</name>
    <name type="common">Human hookworm</name>
    <dbReference type="NCBI Taxonomy" id="51031"/>
    <lineage>
        <taxon>Eukaryota</taxon>
        <taxon>Metazoa</taxon>
        <taxon>Ecdysozoa</taxon>
        <taxon>Nematoda</taxon>
        <taxon>Chromadorea</taxon>
        <taxon>Rhabditida</taxon>
        <taxon>Rhabditina</taxon>
        <taxon>Rhabditomorpha</taxon>
        <taxon>Strongyloidea</taxon>
        <taxon>Ancylostomatidae</taxon>
        <taxon>Bunostominae</taxon>
        <taxon>Necator</taxon>
    </lineage>
</organism>
<evidence type="ECO:0008006" key="3">
    <source>
        <dbReference type="Google" id="ProtNLM"/>
    </source>
</evidence>
<dbReference type="EMBL" id="KI662118">
    <property type="protein sequence ID" value="ETN73010.1"/>
    <property type="molecule type" value="Genomic_DNA"/>
</dbReference>
<dbReference type="KEGG" id="nai:NECAME_18556"/>